<reference evidence="9 10" key="1">
    <citation type="submission" date="2019-07" db="EMBL/GenBank/DDBJ databases">
        <authorList>
            <person name="Friedrich A."/>
            <person name="Schacherer J."/>
        </authorList>
    </citation>
    <scope>NUCLEOTIDE SEQUENCE [LARGE SCALE GENOMIC DNA]</scope>
</reference>
<keyword evidence="7" id="KW-0479">Metal-binding</keyword>
<dbReference type="GO" id="GO:0004518">
    <property type="term" value="F:nuclease activity"/>
    <property type="evidence" value="ECO:0007669"/>
    <property type="project" value="UniProtKB-KW"/>
</dbReference>
<dbReference type="Proteomes" id="UP000478008">
    <property type="component" value="Unassembled WGS sequence"/>
</dbReference>
<evidence type="ECO:0000256" key="5">
    <source>
        <dbReference type="ARBA" id="ARBA00044692"/>
    </source>
</evidence>
<evidence type="ECO:0000256" key="4">
    <source>
        <dbReference type="ARBA" id="ARBA00044676"/>
    </source>
</evidence>
<comment type="subcellular location">
    <subcellularLocation>
        <location evidence="7">Nucleus</location>
    </subcellularLocation>
</comment>
<dbReference type="GO" id="GO:0000166">
    <property type="term" value="F:nucleotide binding"/>
    <property type="evidence" value="ECO:0007669"/>
    <property type="project" value="UniProtKB-KW"/>
</dbReference>
<keyword evidence="7" id="KW-0547">Nucleotide-binding</keyword>
<keyword evidence="7" id="KW-0539">Nucleus</keyword>
<comment type="catalytic activity">
    <reaction evidence="4">
        <text>a 5'-end (N(7)-methyl 5'-triphosphoguanosine)-ribonucleoside-ribonucleotide in mRNA + H2O = a (N(7)-methyl 5'-triphosphoguanosine)-nucleoside + a 5'-end phospho-ribonucleoside in mRNA + H(+)</text>
        <dbReference type="Rhea" id="RHEA:66928"/>
        <dbReference type="Rhea" id="RHEA-COMP:15692"/>
        <dbReference type="Rhea" id="RHEA-COMP:17313"/>
        <dbReference type="ChEBI" id="CHEBI:15377"/>
        <dbReference type="ChEBI" id="CHEBI:15378"/>
        <dbReference type="ChEBI" id="CHEBI:138282"/>
        <dbReference type="ChEBI" id="CHEBI:172876"/>
        <dbReference type="ChEBI" id="CHEBI:172877"/>
    </reaction>
    <physiologicalReaction direction="left-to-right" evidence="4">
        <dbReference type="Rhea" id="RHEA:66929"/>
    </physiologicalReaction>
</comment>
<dbReference type="InterPro" id="IPR013961">
    <property type="entry name" value="RAI1"/>
</dbReference>
<dbReference type="PANTHER" id="PTHR12395">
    <property type="entry name" value="DOM-3 RELATED"/>
    <property type="match status" value="1"/>
</dbReference>
<protein>
    <recommendedName>
        <fullName evidence="7">Decapping nuclease</fullName>
        <ecNumber evidence="7">3.6.1.-</ecNumber>
    </recommendedName>
</protein>
<comment type="catalytic activity">
    <reaction evidence="5">
        <text>a 5'-end triphospho-ribonucleoside in mRNA + H2O = a 5'-end phospho-ribonucleoside in mRNA + diphosphate + H(+)</text>
        <dbReference type="Rhea" id="RHEA:78683"/>
        <dbReference type="Rhea" id="RHEA-COMP:15692"/>
        <dbReference type="Rhea" id="RHEA-COMP:17164"/>
        <dbReference type="ChEBI" id="CHEBI:15377"/>
        <dbReference type="ChEBI" id="CHEBI:15378"/>
        <dbReference type="ChEBI" id="CHEBI:33019"/>
        <dbReference type="ChEBI" id="CHEBI:138282"/>
        <dbReference type="ChEBI" id="CHEBI:167618"/>
    </reaction>
    <physiologicalReaction direction="left-to-right" evidence="5">
        <dbReference type="Rhea" id="RHEA:78684"/>
    </physiologicalReaction>
</comment>
<evidence type="ECO:0000256" key="1">
    <source>
        <dbReference type="ARBA" id="ARBA00001968"/>
    </source>
</evidence>
<keyword evidence="7" id="KW-0378">Hydrolase</keyword>
<dbReference type="EC" id="3.6.1.-" evidence="7"/>
<dbReference type="EMBL" id="CABFWN010000001">
    <property type="protein sequence ID" value="VUG16083.1"/>
    <property type="molecule type" value="Genomic_DNA"/>
</dbReference>
<comment type="cofactor">
    <cofactor evidence="1 7">
        <name>a divalent metal cation</name>
        <dbReference type="ChEBI" id="CHEBI:60240"/>
    </cofactor>
</comment>
<evidence type="ECO:0000259" key="8">
    <source>
        <dbReference type="Pfam" id="PF08652"/>
    </source>
</evidence>
<evidence type="ECO:0000256" key="7">
    <source>
        <dbReference type="RuleBase" id="RU367113"/>
    </source>
</evidence>
<dbReference type="PANTHER" id="PTHR12395:SF9">
    <property type="entry name" value="DECAPPING AND EXORIBONUCLEASE PROTEIN"/>
    <property type="match status" value="1"/>
</dbReference>
<dbReference type="GO" id="GO:0110155">
    <property type="term" value="P:NAD-cap decapping"/>
    <property type="evidence" value="ECO:0007669"/>
    <property type="project" value="TreeGrafter"/>
</dbReference>
<dbReference type="GO" id="GO:0005829">
    <property type="term" value="C:cytosol"/>
    <property type="evidence" value="ECO:0007669"/>
    <property type="project" value="TreeGrafter"/>
</dbReference>
<comment type="function">
    <text evidence="7">Decapping enzyme for NAD-capped RNAs: specifically hydrolyzes the nicotinamide adenine dinucleotide (NAD) cap from a subset of RNAs by removing the entire NAD moiety from the 5'-end of an NAD-capped RNA.</text>
</comment>
<dbReference type="Pfam" id="PF08652">
    <property type="entry name" value="RAI1"/>
    <property type="match status" value="1"/>
</dbReference>
<dbReference type="GO" id="GO:0034353">
    <property type="term" value="F:mRNA 5'-diphosphatase activity"/>
    <property type="evidence" value="ECO:0007669"/>
    <property type="project" value="TreeGrafter"/>
</dbReference>
<evidence type="ECO:0000313" key="10">
    <source>
        <dbReference type="Proteomes" id="UP000478008"/>
    </source>
</evidence>
<dbReference type="GO" id="GO:0005634">
    <property type="term" value="C:nucleus"/>
    <property type="evidence" value="ECO:0007669"/>
    <property type="project" value="UniProtKB-SubCell"/>
</dbReference>
<dbReference type="GO" id="GO:0003723">
    <property type="term" value="F:RNA binding"/>
    <property type="evidence" value="ECO:0007669"/>
    <property type="project" value="UniProtKB-KW"/>
</dbReference>
<evidence type="ECO:0000256" key="3">
    <source>
        <dbReference type="ARBA" id="ARBA00022722"/>
    </source>
</evidence>
<dbReference type="AlphaFoldDB" id="A0A7D9GXA4"/>
<sequence>MEFVSIYDCSISHELHHKPENLFEKKEVGCYSQVACNFIVFDKRSLNPFKLPSYATLQAKKWNVKKGYRSFTYRIFKRAESMVKNLLLTTIKYESDHGSSPSFQLPQVLCHSGLFKDILADKAKYQVIPFDGQLIFVGTNRRYNQNLLISYSGIRFEDLLETGDPTIQTKNNFQHFKSLSRWKFRSQTGDQPLECLTVTEIDSLNPKGDRLNEGKKDPSRYTEIKMAYACPTFEYGNDVLDILRNVKRNFGHRLFQWVTQCKYGMSNYLLIGLRSPDYNIWKVQLYDIDSDVIPYLKKYFKQDYIEYQCSSDTLTKVLRWVKDGIKESMKKSQDHDYHNVFELDIGNKHYRLKKLLGLKAEKAYNTAMINEFLEWRKHKNNILASSKYIFHKEWQSKAKKQRKDLQLLSDDFNEMHI</sequence>
<feature type="domain" description="RAI1-like" evidence="8">
    <location>
        <begin position="26"/>
        <end position="354"/>
    </location>
</feature>
<dbReference type="InterPro" id="IPR039039">
    <property type="entry name" value="RAI1-like_fam"/>
</dbReference>
<keyword evidence="7" id="KW-0694">RNA-binding</keyword>
<name>A0A7D9GXA4_DEKBR</name>
<accession>A0A7D9GXA4</accession>
<evidence type="ECO:0000256" key="6">
    <source>
        <dbReference type="ARBA" id="ARBA00048124"/>
    </source>
</evidence>
<comment type="catalytic activity">
    <reaction evidence="6">
        <text>a 5'-end NAD(+)-phospho-ribonucleoside in mRNA + H2O = a 5'-end phospho-ribonucleoside in mRNA + NAD(+) + H(+)</text>
        <dbReference type="Rhea" id="RHEA:60880"/>
        <dbReference type="Rhea" id="RHEA-COMP:15692"/>
        <dbReference type="Rhea" id="RHEA-COMP:15698"/>
        <dbReference type="ChEBI" id="CHEBI:15377"/>
        <dbReference type="ChEBI" id="CHEBI:15378"/>
        <dbReference type="ChEBI" id="CHEBI:57540"/>
        <dbReference type="ChEBI" id="CHEBI:138282"/>
        <dbReference type="ChEBI" id="CHEBI:144029"/>
    </reaction>
    <physiologicalReaction direction="left-to-right" evidence="6">
        <dbReference type="Rhea" id="RHEA:60881"/>
    </physiologicalReaction>
</comment>
<organism evidence="9 10">
    <name type="scientific">Dekkera bruxellensis</name>
    <name type="common">Brettanomyces custersii</name>
    <dbReference type="NCBI Taxonomy" id="5007"/>
    <lineage>
        <taxon>Eukaryota</taxon>
        <taxon>Fungi</taxon>
        <taxon>Dikarya</taxon>
        <taxon>Ascomycota</taxon>
        <taxon>Saccharomycotina</taxon>
        <taxon>Pichiomycetes</taxon>
        <taxon>Pichiales</taxon>
        <taxon>Pichiaceae</taxon>
        <taxon>Brettanomyces</taxon>
    </lineage>
</organism>
<gene>
    <name evidence="9" type="ORF">DEBR0S1_07096G</name>
</gene>
<comment type="similarity">
    <text evidence="2 7">Belongs to the DXO/Dom3Z family.</text>
</comment>
<dbReference type="GO" id="GO:0046872">
    <property type="term" value="F:metal ion binding"/>
    <property type="evidence" value="ECO:0007669"/>
    <property type="project" value="UniProtKB-KW"/>
</dbReference>
<proteinExistence type="inferred from homology"/>
<dbReference type="GO" id="GO:0000956">
    <property type="term" value="P:nuclear-transcribed mRNA catabolic process"/>
    <property type="evidence" value="ECO:0007669"/>
    <property type="project" value="TreeGrafter"/>
</dbReference>
<keyword evidence="3 7" id="KW-0540">Nuclease</keyword>
<keyword evidence="10" id="KW-1185">Reference proteome</keyword>
<evidence type="ECO:0000256" key="2">
    <source>
        <dbReference type="ARBA" id="ARBA00006562"/>
    </source>
</evidence>
<evidence type="ECO:0000313" key="9">
    <source>
        <dbReference type="EMBL" id="VUG16083.1"/>
    </source>
</evidence>